<evidence type="ECO:0000256" key="2">
    <source>
        <dbReference type="ARBA" id="ARBA00023157"/>
    </source>
</evidence>
<dbReference type="InterPro" id="IPR016187">
    <property type="entry name" value="CTDL_fold"/>
</dbReference>
<feature type="domain" description="C-type lectin" evidence="4">
    <location>
        <begin position="85"/>
        <end position="199"/>
    </location>
</feature>
<evidence type="ECO:0000259" key="4">
    <source>
        <dbReference type="PROSITE" id="PS50041"/>
    </source>
</evidence>
<dbReference type="InterPro" id="IPR016186">
    <property type="entry name" value="C-type_lectin-like/link_sf"/>
</dbReference>
<dbReference type="InterPro" id="IPR001304">
    <property type="entry name" value="C-type_lectin-like"/>
</dbReference>
<feature type="coiled-coil region" evidence="3">
    <location>
        <begin position="13"/>
        <end position="44"/>
    </location>
</feature>
<keyword evidence="2" id="KW-1015">Disulfide bond</keyword>
<dbReference type="Gene3D" id="3.10.100.10">
    <property type="entry name" value="Mannose-Binding Protein A, subunit A"/>
    <property type="match status" value="1"/>
</dbReference>
<dbReference type="Pfam" id="PF00059">
    <property type="entry name" value="Lectin_C"/>
    <property type="match status" value="1"/>
</dbReference>
<accession>A0A8C4EV39</accession>
<keyword evidence="3" id="KW-0175">Coiled coil</keyword>
<reference evidence="5" key="2">
    <citation type="submission" date="2025-09" db="UniProtKB">
        <authorList>
            <consortium name="Ensembl"/>
        </authorList>
    </citation>
    <scope>IDENTIFICATION</scope>
</reference>
<dbReference type="GeneTree" id="ENSGT01020000230338"/>
<proteinExistence type="predicted"/>
<evidence type="ECO:0000256" key="3">
    <source>
        <dbReference type="SAM" id="Coils"/>
    </source>
</evidence>
<evidence type="ECO:0000313" key="5">
    <source>
        <dbReference type="Ensembl" id="ENSDLAP00005024752.2"/>
    </source>
</evidence>
<dbReference type="PROSITE" id="PS50041">
    <property type="entry name" value="C_TYPE_LECTIN_2"/>
    <property type="match status" value="1"/>
</dbReference>
<keyword evidence="1" id="KW-0430">Lectin</keyword>
<dbReference type="AlphaFoldDB" id="A0A8C4EV39"/>
<reference evidence="5" key="1">
    <citation type="submission" date="2025-08" db="UniProtKB">
        <authorList>
            <consortium name="Ensembl"/>
        </authorList>
    </citation>
    <scope>IDENTIFICATION</scope>
</reference>
<keyword evidence="6" id="KW-1185">Reference proteome</keyword>
<dbReference type="GO" id="GO:0030246">
    <property type="term" value="F:carbohydrate binding"/>
    <property type="evidence" value="ECO:0007669"/>
    <property type="project" value="UniProtKB-KW"/>
</dbReference>
<dbReference type="CDD" id="cd03590">
    <property type="entry name" value="CLECT_DC-SIGN_like"/>
    <property type="match status" value="1"/>
</dbReference>
<dbReference type="InterPro" id="IPR033989">
    <property type="entry name" value="CD209-like_CTLD"/>
</dbReference>
<evidence type="ECO:0000256" key="1">
    <source>
        <dbReference type="ARBA" id="ARBA00022734"/>
    </source>
</evidence>
<dbReference type="InterPro" id="IPR018378">
    <property type="entry name" value="C-type_lectin_CS"/>
</dbReference>
<dbReference type="PANTHER" id="PTHR22803">
    <property type="entry name" value="MANNOSE, PHOSPHOLIPASE, LECTIN RECEPTOR RELATED"/>
    <property type="match status" value="1"/>
</dbReference>
<organism evidence="5 6">
    <name type="scientific">Dicentrarchus labrax</name>
    <name type="common">European seabass</name>
    <name type="synonym">Morone labrax</name>
    <dbReference type="NCBI Taxonomy" id="13489"/>
    <lineage>
        <taxon>Eukaryota</taxon>
        <taxon>Metazoa</taxon>
        <taxon>Chordata</taxon>
        <taxon>Craniata</taxon>
        <taxon>Vertebrata</taxon>
        <taxon>Euteleostomi</taxon>
        <taxon>Actinopterygii</taxon>
        <taxon>Neopterygii</taxon>
        <taxon>Teleostei</taxon>
        <taxon>Neoteleostei</taxon>
        <taxon>Acanthomorphata</taxon>
        <taxon>Eupercaria</taxon>
        <taxon>Moronidae</taxon>
        <taxon>Dicentrarchus</taxon>
    </lineage>
</organism>
<dbReference type="SUPFAM" id="SSF56436">
    <property type="entry name" value="C-type lectin-like"/>
    <property type="match status" value="1"/>
</dbReference>
<dbReference type="Ensembl" id="ENSDLAT00005026453.2">
    <property type="protein sequence ID" value="ENSDLAP00005024752.2"/>
    <property type="gene ID" value="ENSDLAG00005011289.2"/>
</dbReference>
<dbReference type="PROSITE" id="PS00615">
    <property type="entry name" value="C_TYPE_LECTIN_1"/>
    <property type="match status" value="1"/>
</dbReference>
<protein>
    <recommendedName>
        <fullName evidence="4">C-type lectin domain-containing protein</fullName>
    </recommendedName>
</protein>
<dbReference type="Proteomes" id="UP000694389">
    <property type="component" value="Unassembled WGS sequence"/>
</dbReference>
<evidence type="ECO:0000313" key="6">
    <source>
        <dbReference type="Proteomes" id="UP000694389"/>
    </source>
</evidence>
<dbReference type="SMART" id="SM00034">
    <property type="entry name" value="CLECT"/>
    <property type="match status" value="1"/>
</dbReference>
<name>A0A8C4EV39_DICLA</name>
<dbReference type="InterPro" id="IPR050111">
    <property type="entry name" value="C-type_lectin/snaclec_domain"/>
</dbReference>
<sequence>MIICASVCWIGKYANLINEITKSRDELKDERDQLKMYSSNLAKEMEVLQSQYDTVAAGRDKLQEELNRYNLNRTDKPCHQGWIQFNNKCCYLSAAGESKTWEESRKDCQEREADLVIITTKAELEFVKRSSSVTWIGLSRGEQQDEWKWVNGTNLEGTRFWEDGELNNNGGIEDCVEFSRFTAAWNDAPCDETFSWVCEH</sequence>